<dbReference type="AlphaFoldDB" id="A0A7Y9X7K8"/>
<proteinExistence type="predicted"/>
<keyword evidence="3" id="KW-1185">Reference proteome</keyword>
<accession>A0A7Y9X7K8</accession>
<dbReference type="EMBL" id="JACCHK010000001">
    <property type="protein sequence ID" value="NYH45907.1"/>
    <property type="molecule type" value="Genomic_DNA"/>
</dbReference>
<dbReference type="RefSeq" id="WP_179782896.1">
    <property type="nucleotide sequence ID" value="NZ_JACCHK010000001.1"/>
</dbReference>
<keyword evidence="1" id="KW-0812">Transmembrane</keyword>
<reference evidence="2 3" key="1">
    <citation type="submission" date="2020-07" db="EMBL/GenBank/DDBJ databases">
        <title>Sequencing the genomes of 1000 actinobacteria strains.</title>
        <authorList>
            <person name="Klenk H.-P."/>
        </authorList>
    </citation>
    <scope>NUCLEOTIDE SEQUENCE [LARGE SCALE GENOMIC DNA]</scope>
    <source>
        <strain evidence="2 3">DSM 45876</strain>
    </source>
</reference>
<gene>
    <name evidence="2" type="ORF">HNR22_005634</name>
</gene>
<dbReference type="Proteomes" id="UP000523545">
    <property type="component" value="Unassembled WGS sequence"/>
</dbReference>
<organism evidence="2 3">
    <name type="scientific">Micromonospora jinlongensis</name>
    <dbReference type="NCBI Taxonomy" id="1287877"/>
    <lineage>
        <taxon>Bacteria</taxon>
        <taxon>Bacillati</taxon>
        <taxon>Actinomycetota</taxon>
        <taxon>Actinomycetes</taxon>
        <taxon>Micromonosporales</taxon>
        <taxon>Micromonosporaceae</taxon>
        <taxon>Micromonospora</taxon>
    </lineage>
</organism>
<evidence type="ECO:0000256" key="1">
    <source>
        <dbReference type="SAM" id="Phobius"/>
    </source>
</evidence>
<feature type="transmembrane region" description="Helical" evidence="1">
    <location>
        <begin position="12"/>
        <end position="30"/>
    </location>
</feature>
<comment type="caution">
    <text evidence="2">The sequence shown here is derived from an EMBL/GenBank/DDBJ whole genome shotgun (WGS) entry which is preliminary data.</text>
</comment>
<protein>
    <submittedName>
        <fullName evidence="2">Uncharacterized protein</fullName>
    </submittedName>
</protein>
<evidence type="ECO:0000313" key="2">
    <source>
        <dbReference type="EMBL" id="NYH45907.1"/>
    </source>
</evidence>
<feature type="transmembrane region" description="Helical" evidence="1">
    <location>
        <begin position="36"/>
        <end position="55"/>
    </location>
</feature>
<evidence type="ECO:0000313" key="3">
    <source>
        <dbReference type="Proteomes" id="UP000523545"/>
    </source>
</evidence>
<keyword evidence="1" id="KW-1133">Transmembrane helix</keyword>
<sequence>MTNERVKSVGGYFLRFLGGVAVIIGILAIFSSLSQGNLVGIILAVVFIAGGAFMLKRSGGASQARGAASTPGSTR</sequence>
<keyword evidence="1" id="KW-0472">Membrane</keyword>
<name>A0A7Y9X7K8_9ACTN</name>